<evidence type="ECO:0000259" key="11">
    <source>
        <dbReference type="PROSITE" id="PS50893"/>
    </source>
</evidence>
<dbReference type="RefSeq" id="WP_251413765.1">
    <property type="nucleotide sequence ID" value="NZ_JAMQGM010000024.1"/>
</dbReference>
<evidence type="ECO:0000256" key="4">
    <source>
        <dbReference type="ARBA" id="ARBA00022741"/>
    </source>
</evidence>
<protein>
    <submittedName>
        <fullName evidence="12">ATP-binding cassette domain-containing protein</fullName>
    </submittedName>
</protein>
<evidence type="ECO:0000256" key="8">
    <source>
        <dbReference type="ARBA" id="ARBA00023251"/>
    </source>
</evidence>
<dbReference type="InterPro" id="IPR050763">
    <property type="entry name" value="ABC_transporter_ATP-binding"/>
</dbReference>
<name>A0ABT0X7V0_9ACTN</name>
<keyword evidence="5 12" id="KW-0067">ATP-binding</keyword>
<feature type="region of interest" description="Disordered" evidence="10">
    <location>
        <begin position="310"/>
        <end position="340"/>
    </location>
</feature>
<dbReference type="PANTHER" id="PTHR42711:SF19">
    <property type="entry name" value="DOXORUBICIN RESISTANCE ATP-BINDING PROTEIN DRRA"/>
    <property type="match status" value="1"/>
</dbReference>
<keyword evidence="2" id="KW-0813">Transport</keyword>
<dbReference type="SMART" id="SM00382">
    <property type="entry name" value="AAA"/>
    <property type="match status" value="1"/>
</dbReference>
<keyword evidence="3" id="KW-1003">Cell membrane</keyword>
<keyword evidence="6" id="KW-1278">Translocase</keyword>
<keyword evidence="7" id="KW-0472">Membrane</keyword>
<dbReference type="Gene3D" id="3.40.50.300">
    <property type="entry name" value="P-loop containing nucleotide triphosphate hydrolases"/>
    <property type="match status" value="1"/>
</dbReference>
<dbReference type="InterPro" id="IPR017871">
    <property type="entry name" value="ABC_transporter-like_CS"/>
</dbReference>
<gene>
    <name evidence="12" type="ORF">M1E25_11685</name>
</gene>
<accession>A0ABT0X7V0</accession>
<keyword evidence="8" id="KW-0046">Antibiotic resistance</keyword>
<dbReference type="InterPro" id="IPR003593">
    <property type="entry name" value="AAA+_ATPase"/>
</dbReference>
<sequence>MTDAIRAEGLVKTYGSTRALAGVDLTVPAGSILGVLGPNGAGKTTTVRVLSTLLSPDAGSAVVAGHDVVRQPVAVRRAIGLTGQYASLDEELTGFENLVLIGRLLEMPRREARARAAELLEQFGLTEPGARAVKTYSGGMRRRVDLAASLVNRPQVLFLDEPTTGLDPRSRNQVWSIVRELSKEGTSVLLTTQYLEEADQLADRITVIDQGRVVAEGQADDLKRRTGSQTLLVRPGDARDVPRVSRILAALIGGEPTVDEDAGVVTAPVDDPVLMSALVRRLDEDGITADELALRLPSLDDVFLALTGSPAERAADGRSADGTDGTDGDARSPMNERSAA</sequence>
<keyword evidence="4" id="KW-0547">Nucleotide-binding</keyword>
<feature type="domain" description="ABC transporter" evidence="11">
    <location>
        <begin position="5"/>
        <end position="235"/>
    </location>
</feature>
<dbReference type="PROSITE" id="PS50893">
    <property type="entry name" value="ABC_TRANSPORTER_2"/>
    <property type="match status" value="1"/>
</dbReference>
<reference evidence="12" key="1">
    <citation type="journal article" date="2023" name="Int. J. Syst. Evol. Microbiol.">
        <title>Streptomyces meridianus sp. nov. isolated from brackish water of the Tagus estuary in Alcochete, Portugal.</title>
        <authorList>
            <person name="Santos J.D.N."/>
            <person name="Klimek D."/>
            <person name="Calusinska M."/>
            <person name="Lobo Da Cunha A."/>
            <person name="Catita J."/>
            <person name="Goncalves H."/>
            <person name="Gonzalez I."/>
            <person name="Reyes F."/>
            <person name="Lage O.M."/>
        </authorList>
    </citation>
    <scope>NUCLEOTIDE SEQUENCE</scope>
    <source>
        <strain evidence="12">MTZ3.1</strain>
    </source>
</reference>
<comment type="similarity">
    <text evidence="9">Belongs to the ABC transporter superfamily. Drug exporter-1 (DrugE1) (TC 3.A.1.105) family.</text>
</comment>
<comment type="subcellular location">
    <subcellularLocation>
        <location evidence="1">Cell membrane</location>
        <topology evidence="1">Peripheral membrane protein</topology>
        <orientation evidence="1">Cytoplasmic side</orientation>
    </subcellularLocation>
</comment>
<dbReference type="InterPro" id="IPR005894">
    <property type="entry name" value="DrrA"/>
</dbReference>
<dbReference type="SUPFAM" id="SSF52540">
    <property type="entry name" value="P-loop containing nucleoside triphosphate hydrolases"/>
    <property type="match status" value="1"/>
</dbReference>
<dbReference type="EMBL" id="JAMQGM010000024">
    <property type="protein sequence ID" value="MCM2578013.1"/>
    <property type="molecule type" value="Genomic_DNA"/>
</dbReference>
<evidence type="ECO:0000256" key="2">
    <source>
        <dbReference type="ARBA" id="ARBA00022448"/>
    </source>
</evidence>
<evidence type="ECO:0000256" key="3">
    <source>
        <dbReference type="ARBA" id="ARBA00022475"/>
    </source>
</evidence>
<proteinExistence type="inferred from homology"/>
<dbReference type="PROSITE" id="PS00211">
    <property type="entry name" value="ABC_TRANSPORTER_1"/>
    <property type="match status" value="1"/>
</dbReference>
<evidence type="ECO:0000256" key="1">
    <source>
        <dbReference type="ARBA" id="ARBA00004413"/>
    </source>
</evidence>
<organism evidence="12 13">
    <name type="scientific">Streptomyces meridianus</name>
    <dbReference type="NCBI Taxonomy" id="2938945"/>
    <lineage>
        <taxon>Bacteria</taxon>
        <taxon>Bacillati</taxon>
        <taxon>Actinomycetota</taxon>
        <taxon>Actinomycetes</taxon>
        <taxon>Kitasatosporales</taxon>
        <taxon>Streptomycetaceae</taxon>
        <taxon>Streptomyces</taxon>
    </lineage>
</organism>
<evidence type="ECO:0000256" key="6">
    <source>
        <dbReference type="ARBA" id="ARBA00022967"/>
    </source>
</evidence>
<dbReference type="PANTHER" id="PTHR42711">
    <property type="entry name" value="ABC TRANSPORTER ATP-BINDING PROTEIN"/>
    <property type="match status" value="1"/>
</dbReference>
<dbReference type="NCBIfam" id="TIGR01188">
    <property type="entry name" value="drrA"/>
    <property type="match status" value="1"/>
</dbReference>
<evidence type="ECO:0000256" key="5">
    <source>
        <dbReference type="ARBA" id="ARBA00022840"/>
    </source>
</evidence>
<dbReference type="Proteomes" id="UP001167160">
    <property type="component" value="Unassembled WGS sequence"/>
</dbReference>
<comment type="caution">
    <text evidence="12">The sequence shown here is derived from an EMBL/GenBank/DDBJ whole genome shotgun (WGS) entry which is preliminary data.</text>
</comment>
<evidence type="ECO:0000313" key="12">
    <source>
        <dbReference type="EMBL" id="MCM2578013.1"/>
    </source>
</evidence>
<dbReference type="InterPro" id="IPR003439">
    <property type="entry name" value="ABC_transporter-like_ATP-bd"/>
</dbReference>
<keyword evidence="13" id="KW-1185">Reference proteome</keyword>
<dbReference type="GO" id="GO:0005524">
    <property type="term" value="F:ATP binding"/>
    <property type="evidence" value="ECO:0007669"/>
    <property type="project" value="UniProtKB-KW"/>
</dbReference>
<evidence type="ECO:0000256" key="7">
    <source>
        <dbReference type="ARBA" id="ARBA00023136"/>
    </source>
</evidence>
<dbReference type="Pfam" id="PF00005">
    <property type="entry name" value="ABC_tran"/>
    <property type="match status" value="1"/>
</dbReference>
<evidence type="ECO:0000313" key="13">
    <source>
        <dbReference type="Proteomes" id="UP001167160"/>
    </source>
</evidence>
<evidence type="ECO:0000256" key="9">
    <source>
        <dbReference type="ARBA" id="ARBA00049985"/>
    </source>
</evidence>
<evidence type="ECO:0000256" key="10">
    <source>
        <dbReference type="SAM" id="MobiDB-lite"/>
    </source>
</evidence>
<dbReference type="InterPro" id="IPR027417">
    <property type="entry name" value="P-loop_NTPase"/>
</dbReference>